<keyword evidence="3 4" id="KW-0349">Heme</keyword>
<sequence>MVIYNIISTFNFTDCLILFTFSFLAYVFQFYYEYFTRPNKLPGPLPLPFIECGYLYTGNIRQFFESLHKKYGDICEFYLAGSRRILISRPDYVEKILAPSSKDTTFLTKFPYCEGLEELGIAGKGVAANHDIKSWKFNRQFFNQAVFIPNFNNEAVKWINVLAQELEGYWKSLANLKLPNGNLQNYKNEWQLEIDIQQWARRFTTDMIVILVTGERPYSMASYYNVHSPEKIILSNALIEDSEKFVQSSTDYHFGFTYFIYFSSFLRHYMPFIRNKIKYLLKNRDYLFETLDMIIKKRRKEIEMIPVGAELRPDMLTSLIVINTERDTNNVKIAGNDILRPMTDVEIRVNLLDALIGGIATEIYYVCHSPHVKQKMIDEIDSVFPLNTSFHLKYDDLLKLEYCDAIINEVGRIMPVGNEIRRYLTKPAEVAGYQWEAGTSIHIYINGIHSHNNHWSNPEIFDPNRFYKESDNSETNDKTRHRFSLITFGGGLRNCPGRKLAMIELLSLMVVVFGKYDVDLVDMNAPLNIEGGSITACGELPVRIRPRKSPL</sequence>
<evidence type="ECO:0000256" key="2">
    <source>
        <dbReference type="ARBA" id="ARBA00023004"/>
    </source>
</evidence>
<comment type="cofactor">
    <cofactor evidence="3">
        <name>heme</name>
        <dbReference type="ChEBI" id="CHEBI:30413"/>
    </cofactor>
</comment>
<dbReference type="Gene3D" id="1.10.630.10">
    <property type="entry name" value="Cytochrome P450"/>
    <property type="match status" value="1"/>
</dbReference>
<evidence type="ECO:0000256" key="3">
    <source>
        <dbReference type="PIRSR" id="PIRSR602401-1"/>
    </source>
</evidence>
<comment type="caution">
    <text evidence="6">The sequence shown here is derived from an EMBL/GenBank/DDBJ whole genome shotgun (WGS) entry which is preliminary data.</text>
</comment>
<dbReference type="PRINTS" id="PR00385">
    <property type="entry name" value="P450"/>
</dbReference>
<dbReference type="AlphaFoldDB" id="A0A397TX00"/>
<dbReference type="PANTHER" id="PTHR24301:SF2">
    <property type="entry name" value="THROMBOXANE-A SYNTHASE"/>
    <property type="match status" value="1"/>
</dbReference>
<evidence type="ECO:0000256" key="4">
    <source>
        <dbReference type="RuleBase" id="RU000461"/>
    </source>
</evidence>
<dbReference type="GO" id="GO:0005506">
    <property type="term" value="F:iron ion binding"/>
    <property type="evidence" value="ECO:0007669"/>
    <property type="project" value="InterPro"/>
</dbReference>
<keyword evidence="5" id="KW-0812">Transmembrane</keyword>
<evidence type="ECO:0000256" key="1">
    <source>
        <dbReference type="ARBA" id="ARBA00022723"/>
    </source>
</evidence>
<dbReference type="InterPro" id="IPR002401">
    <property type="entry name" value="Cyt_P450_E_grp-I"/>
</dbReference>
<accession>A0A397TX00</accession>
<keyword evidence="5" id="KW-1133">Transmembrane helix</keyword>
<dbReference type="InterPro" id="IPR036396">
    <property type="entry name" value="Cyt_P450_sf"/>
</dbReference>
<feature type="binding site" description="axial binding residue" evidence="3">
    <location>
        <position position="495"/>
    </location>
    <ligand>
        <name>heme</name>
        <dbReference type="ChEBI" id="CHEBI:30413"/>
    </ligand>
    <ligandPart>
        <name>Fe</name>
        <dbReference type="ChEBI" id="CHEBI:18248"/>
    </ligandPart>
</feature>
<dbReference type="STRING" id="44941.A0A397TX00"/>
<keyword evidence="7" id="KW-1185">Reference proteome</keyword>
<keyword evidence="2 3" id="KW-0408">Iron</keyword>
<dbReference type="GO" id="GO:0016705">
    <property type="term" value="F:oxidoreductase activity, acting on paired donors, with incorporation or reduction of molecular oxygen"/>
    <property type="evidence" value="ECO:0007669"/>
    <property type="project" value="InterPro"/>
</dbReference>
<dbReference type="PROSITE" id="PS00086">
    <property type="entry name" value="CYTOCHROME_P450"/>
    <property type="match status" value="1"/>
</dbReference>
<dbReference type="GO" id="GO:0020037">
    <property type="term" value="F:heme binding"/>
    <property type="evidence" value="ECO:0007669"/>
    <property type="project" value="InterPro"/>
</dbReference>
<keyword evidence="5" id="KW-0472">Membrane</keyword>
<comment type="similarity">
    <text evidence="4">Belongs to the cytochrome P450 family.</text>
</comment>
<gene>
    <name evidence="6" type="ORF">C2G38_2227479</name>
</gene>
<evidence type="ECO:0000313" key="6">
    <source>
        <dbReference type="EMBL" id="RIB02562.1"/>
    </source>
</evidence>
<dbReference type="Pfam" id="PF00067">
    <property type="entry name" value="p450"/>
    <property type="match status" value="1"/>
</dbReference>
<reference evidence="6 7" key="1">
    <citation type="submission" date="2018-06" db="EMBL/GenBank/DDBJ databases">
        <title>Comparative genomics reveals the genomic features of Rhizophagus irregularis, R. cerebriforme, R. diaphanum and Gigaspora rosea, and their symbiotic lifestyle signature.</title>
        <authorList>
            <person name="Morin E."/>
            <person name="San Clemente H."/>
            <person name="Chen E.C.H."/>
            <person name="De La Providencia I."/>
            <person name="Hainaut M."/>
            <person name="Kuo A."/>
            <person name="Kohler A."/>
            <person name="Murat C."/>
            <person name="Tang N."/>
            <person name="Roy S."/>
            <person name="Loubradou J."/>
            <person name="Henrissat B."/>
            <person name="Grigoriev I.V."/>
            <person name="Corradi N."/>
            <person name="Roux C."/>
            <person name="Martin F.M."/>
        </authorList>
    </citation>
    <scope>NUCLEOTIDE SEQUENCE [LARGE SCALE GENOMIC DNA]</scope>
    <source>
        <strain evidence="6 7">DAOM 194757</strain>
    </source>
</reference>
<organism evidence="6 7">
    <name type="scientific">Gigaspora rosea</name>
    <dbReference type="NCBI Taxonomy" id="44941"/>
    <lineage>
        <taxon>Eukaryota</taxon>
        <taxon>Fungi</taxon>
        <taxon>Fungi incertae sedis</taxon>
        <taxon>Mucoromycota</taxon>
        <taxon>Glomeromycotina</taxon>
        <taxon>Glomeromycetes</taxon>
        <taxon>Diversisporales</taxon>
        <taxon>Gigasporaceae</taxon>
        <taxon>Gigaspora</taxon>
    </lineage>
</organism>
<dbReference type="PRINTS" id="PR00463">
    <property type="entry name" value="EP450I"/>
</dbReference>
<proteinExistence type="inferred from homology"/>
<dbReference type="OrthoDB" id="2789670at2759"/>
<dbReference type="GO" id="GO:0004497">
    <property type="term" value="F:monooxygenase activity"/>
    <property type="evidence" value="ECO:0007669"/>
    <property type="project" value="UniProtKB-KW"/>
</dbReference>
<keyword evidence="4" id="KW-0560">Oxidoreductase</keyword>
<evidence type="ECO:0000313" key="7">
    <source>
        <dbReference type="Proteomes" id="UP000266673"/>
    </source>
</evidence>
<dbReference type="EMBL" id="QKWP01002655">
    <property type="protein sequence ID" value="RIB02562.1"/>
    <property type="molecule type" value="Genomic_DNA"/>
</dbReference>
<dbReference type="Proteomes" id="UP000266673">
    <property type="component" value="Unassembled WGS sequence"/>
</dbReference>
<feature type="transmembrane region" description="Helical" evidence="5">
    <location>
        <begin position="12"/>
        <end position="32"/>
    </location>
</feature>
<dbReference type="CDD" id="cd00302">
    <property type="entry name" value="cytochrome_P450"/>
    <property type="match status" value="1"/>
</dbReference>
<dbReference type="SUPFAM" id="SSF48264">
    <property type="entry name" value="Cytochrome P450"/>
    <property type="match status" value="1"/>
</dbReference>
<protein>
    <submittedName>
        <fullName evidence="6">Cytochrome P450</fullName>
    </submittedName>
</protein>
<dbReference type="PANTHER" id="PTHR24301">
    <property type="entry name" value="THROMBOXANE-A SYNTHASE"/>
    <property type="match status" value="1"/>
</dbReference>
<dbReference type="InterPro" id="IPR001128">
    <property type="entry name" value="Cyt_P450"/>
</dbReference>
<keyword evidence="4" id="KW-0503">Monooxygenase</keyword>
<name>A0A397TX00_9GLOM</name>
<dbReference type="InterPro" id="IPR017972">
    <property type="entry name" value="Cyt_P450_CS"/>
</dbReference>
<keyword evidence="1 3" id="KW-0479">Metal-binding</keyword>
<evidence type="ECO:0000256" key="5">
    <source>
        <dbReference type="SAM" id="Phobius"/>
    </source>
</evidence>